<name>A0A6J5S1D5_9CAUD</name>
<evidence type="ECO:0000313" key="1">
    <source>
        <dbReference type="EMBL" id="CAB4202055.1"/>
    </source>
</evidence>
<accession>A0A6J5S1D5</accession>
<protein>
    <submittedName>
        <fullName evidence="1">Uncharacterized protein</fullName>
    </submittedName>
</protein>
<dbReference type="EMBL" id="LR797308">
    <property type="protein sequence ID" value="CAB4202055.1"/>
    <property type="molecule type" value="Genomic_DNA"/>
</dbReference>
<reference evidence="1" key="1">
    <citation type="submission" date="2020-05" db="EMBL/GenBank/DDBJ databases">
        <authorList>
            <person name="Chiriac C."/>
            <person name="Salcher M."/>
            <person name="Ghai R."/>
            <person name="Kavagutti S V."/>
        </authorList>
    </citation>
    <scope>NUCLEOTIDE SEQUENCE</scope>
</reference>
<sequence>MNNIETEFNNVLRHIIDKIAHAVVMKLDIRERDLTREKDPGDMLLKDITLGMNENADF</sequence>
<gene>
    <name evidence="1" type="ORF">UFOVP1361_38</name>
</gene>
<proteinExistence type="predicted"/>
<organism evidence="1">
    <name type="scientific">uncultured Caudovirales phage</name>
    <dbReference type="NCBI Taxonomy" id="2100421"/>
    <lineage>
        <taxon>Viruses</taxon>
        <taxon>Duplodnaviria</taxon>
        <taxon>Heunggongvirae</taxon>
        <taxon>Uroviricota</taxon>
        <taxon>Caudoviricetes</taxon>
        <taxon>Peduoviridae</taxon>
        <taxon>Maltschvirus</taxon>
        <taxon>Maltschvirus maltsch</taxon>
    </lineage>
</organism>